<sequence length="790" mass="90423">MAPSVDDSSWVRRKKGFLSLGKDKEVEEIADSLSRYVQVLTLHQTVQTGEGSKSFSDPPPKYEPANLTLIPFDRNPHFVDREDVFKQIDESFKVKKGSQPKAALFGLGGIGKSQIALEYCFRRKERDPECSVFWVHAATLARFEETYKRIGIECGIIAQEEESQVDAVTLVQNWLEIRHDSRWLMVVDNIDDAEVFFKEPMRNKRTLSQCIPRTGKGSILFTTRSRDIAVDLILPMQPIPVPVLTKSEGAELLRSRVPGDHSKEHIVELLKELEYIPLAITQAAAFMSKRRKSIPQYLELYRKSDSARVRMLSYEFSDHGRQYNSMESVAKTWIISFESIRRGNPRSADLLSLMCYFDRHAIPAALLCRDDEDELDFDDAVAVLCAFSLVESDEAGASFDMHNLVQLATKLWLIDEKKGEEDKWASEALNSLARNFPAPLHHTTPEYWQRGSNFLPHAQLILAHPFKGQQDDLSLARAALLYSMARYLHWRGAVMEAKAKNEESLEIRERILGEKHPDTLRSMGQLAWMYPWISMEEESVHLGERCLKLRREVLGEDDPETIDCLSDLAMAYQMQEKLELAESMQRKAYEASKRVLGPEHLDTLNCLSHLASVLDDMGRYEEAEATMRKVISIKTRVLGEENSSIFSEMHNLAFNLEHQGKYKESEEVYRKTLVLKTKLYGKTHVETVLTLANLVLLLVNQMKWSDVAELSVWFDGEAELLQEKEKDNPRLRSAMHTLRRFSFRLPGYEPSESSDAGYSYDESEEELVAIPERTEDLMVEGSHSKLTRVA</sequence>
<dbReference type="InterPro" id="IPR053137">
    <property type="entry name" value="NLR-like"/>
</dbReference>
<accession>A0A2J6Q7V9</accession>
<evidence type="ECO:0000259" key="1">
    <source>
        <dbReference type="Pfam" id="PF00931"/>
    </source>
</evidence>
<dbReference type="PANTHER" id="PTHR46082:SF6">
    <property type="entry name" value="AAA+ ATPASE DOMAIN-CONTAINING PROTEIN-RELATED"/>
    <property type="match status" value="1"/>
</dbReference>
<dbReference type="InterPro" id="IPR002182">
    <property type="entry name" value="NB-ARC"/>
</dbReference>
<dbReference type="InterPro" id="IPR019734">
    <property type="entry name" value="TPR_rpt"/>
</dbReference>
<dbReference type="GO" id="GO:0043531">
    <property type="term" value="F:ADP binding"/>
    <property type="evidence" value="ECO:0007669"/>
    <property type="project" value="InterPro"/>
</dbReference>
<evidence type="ECO:0000313" key="2">
    <source>
        <dbReference type="EMBL" id="PMD22325.1"/>
    </source>
</evidence>
<dbReference type="AlphaFoldDB" id="A0A2J6Q7V9"/>
<dbReference type="InterPro" id="IPR011990">
    <property type="entry name" value="TPR-like_helical_dom_sf"/>
</dbReference>
<reference evidence="2 3" key="1">
    <citation type="submission" date="2016-05" db="EMBL/GenBank/DDBJ databases">
        <title>A degradative enzymes factory behind the ericoid mycorrhizal symbiosis.</title>
        <authorList>
            <consortium name="DOE Joint Genome Institute"/>
            <person name="Martino E."/>
            <person name="Morin E."/>
            <person name="Grelet G."/>
            <person name="Kuo A."/>
            <person name="Kohler A."/>
            <person name="Daghino S."/>
            <person name="Barry K."/>
            <person name="Choi C."/>
            <person name="Cichocki N."/>
            <person name="Clum A."/>
            <person name="Copeland A."/>
            <person name="Hainaut M."/>
            <person name="Haridas S."/>
            <person name="Labutti K."/>
            <person name="Lindquist E."/>
            <person name="Lipzen A."/>
            <person name="Khouja H.-R."/>
            <person name="Murat C."/>
            <person name="Ohm R."/>
            <person name="Olson A."/>
            <person name="Spatafora J."/>
            <person name="Veneault-Fourrey C."/>
            <person name="Henrissat B."/>
            <person name="Grigoriev I."/>
            <person name="Martin F."/>
            <person name="Perotto S."/>
        </authorList>
    </citation>
    <scope>NUCLEOTIDE SEQUENCE [LARGE SCALE GENOMIC DNA]</scope>
    <source>
        <strain evidence="2 3">UAMH 7357</strain>
    </source>
</reference>
<gene>
    <name evidence="2" type="ORF">NA56DRAFT_570791</name>
</gene>
<dbReference type="Pfam" id="PF00931">
    <property type="entry name" value="NB-ARC"/>
    <property type="match status" value="1"/>
</dbReference>
<proteinExistence type="predicted"/>
<dbReference type="STRING" id="1745343.A0A2J6Q7V9"/>
<feature type="domain" description="NB-ARC" evidence="1">
    <location>
        <begin position="87"/>
        <end position="257"/>
    </location>
</feature>
<keyword evidence="3" id="KW-1185">Reference proteome</keyword>
<dbReference type="EMBL" id="KZ613478">
    <property type="protein sequence ID" value="PMD22325.1"/>
    <property type="molecule type" value="Genomic_DNA"/>
</dbReference>
<dbReference type="Proteomes" id="UP000235672">
    <property type="component" value="Unassembled WGS sequence"/>
</dbReference>
<dbReference type="InterPro" id="IPR027417">
    <property type="entry name" value="P-loop_NTPase"/>
</dbReference>
<dbReference type="Pfam" id="PF13374">
    <property type="entry name" value="TPR_10"/>
    <property type="match status" value="1"/>
</dbReference>
<dbReference type="SMART" id="SM00028">
    <property type="entry name" value="TPR"/>
    <property type="match status" value="3"/>
</dbReference>
<protein>
    <recommendedName>
        <fullName evidence="1">NB-ARC domain-containing protein</fullName>
    </recommendedName>
</protein>
<dbReference type="Pfam" id="PF13424">
    <property type="entry name" value="TPR_12"/>
    <property type="match status" value="2"/>
</dbReference>
<dbReference type="SUPFAM" id="SSF52540">
    <property type="entry name" value="P-loop containing nucleoside triphosphate hydrolases"/>
    <property type="match status" value="1"/>
</dbReference>
<dbReference type="PANTHER" id="PTHR46082">
    <property type="entry name" value="ATP/GTP-BINDING PROTEIN-RELATED"/>
    <property type="match status" value="1"/>
</dbReference>
<organism evidence="2 3">
    <name type="scientific">Hyaloscypha hepaticicola</name>
    <dbReference type="NCBI Taxonomy" id="2082293"/>
    <lineage>
        <taxon>Eukaryota</taxon>
        <taxon>Fungi</taxon>
        <taxon>Dikarya</taxon>
        <taxon>Ascomycota</taxon>
        <taxon>Pezizomycotina</taxon>
        <taxon>Leotiomycetes</taxon>
        <taxon>Helotiales</taxon>
        <taxon>Hyaloscyphaceae</taxon>
        <taxon>Hyaloscypha</taxon>
    </lineage>
</organism>
<evidence type="ECO:0000313" key="3">
    <source>
        <dbReference type="Proteomes" id="UP000235672"/>
    </source>
</evidence>
<dbReference type="Gene3D" id="3.40.50.300">
    <property type="entry name" value="P-loop containing nucleotide triphosphate hydrolases"/>
    <property type="match status" value="1"/>
</dbReference>
<dbReference type="OrthoDB" id="1658288at2759"/>
<dbReference type="Gene3D" id="1.25.40.10">
    <property type="entry name" value="Tetratricopeptide repeat domain"/>
    <property type="match status" value="2"/>
</dbReference>
<dbReference type="SUPFAM" id="SSF48452">
    <property type="entry name" value="TPR-like"/>
    <property type="match status" value="2"/>
</dbReference>
<name>A0A2J6Q7V9_9HELO</name>